<feature type="non-terminal residue" evidence="1">
    <location>
        <position position="1"/>
    </location>
</feature>
<name>A0A1A8MJY6_9TELE</name>
<reference evidence="1" key="2">
    <citation type="submission" date="2016-06" db="EMBL/GenBank/DDBJ databases">
        <title>The genome of a short-lived fish provides insights into sex chromosome evolution and the genetic control of aging.</title>
        <authorList>
            <person name="Reichwald K."/>
            <person name="Felder M."/>
            <person name="Petzold A."/>
            <person name="Koch P."/>
            <person name="Groth M."/>
            <person name="Platzer M."/>
        </authorList>
    </citation>
    <scope>NUCLEOTIDE SEQUENCE</scope>
    <source>
        <tissue evidence="1">Brain</tissue>
    </source>
</reference>
<sequence length="44" mass="5074">LALNYRKYTQNVPYHSIHSDDKCNLHGQWPGAPWCRAEAQIGFS</sequence>
<reference evidence="1" key="1">
    <citation type="submission" date="2016-05" db="EMBL/GenBank/DDBJ databases">
        <authorList>
            <person name="Lavstsen T."/>
            <person name="Jespersen J.S."/>
        </authorList>
    </citation>
    <scope>NUCLEOTIDE SEQUENCE</scope>
    <source>
        <tissue evidence="1">Brain</tissue>
    </source>
</reference>
<accession>A0A1A8MJY6</accession>
<protein>
    <submittedName>
        <fullName evidence="1">Uncharacterized protein</fullName>
    </submittedName>
</protein>
<evidence type="ECO:0000313" key="1">
    <source>
        <dbReference type="EMBL" id="SBR57148.1"/>
    </source>
</evidence>
<dbReference type="EMBL" id="HAEF01015989">
    <property type="protein sequence ID" value="SBR57148.1"/>
    <property type="molecule type" value="Transcribed_RNA"/>
</dbReference>
<gene>
    <name evidence="1" type="primary">Nfu_g_1_024428</name>
</gene>
<feature type="non-terminal residue" evidence="1">
    <location>
        <position position="44"/>
    </location>
</feature>
<proteinExistence type="predicted"/>
<organism evidence="1">
    <name type="scientific">Nothobranchius pienaari</name>
    <dbReference type="NCBI Taxonomy" id="704102"/>
    <lineage>
        <taxon>Eukaryota</taxon>
        <taxon>Metazoa</taxon>
        <taxon>Chordata</taxon>
        <taxon>Craniata</taxon>
        <taxon>Vertebrata</taxon>
        <taxon>Euteleostomi</taxon>
        <taxon>Actinopterygii</taxon>
        <taxon>Neopterygii</taxon>
        <taxon>Teleostei</taxon>
        <taxon>Neoteleostei</taxon>
        <taxon>Acanthomorphata</taxon>
        <taxon>Ovalentaria</taxon>
        <taxon>Atherinomorphae</taxon>
        <taxon>Cyprinodontiformes</taxon>
        <taxon>Nothobranchiidae</taxon>
        <taxon>Nothobranchius</taxon>
    </lineage>
</organism>
<dbReference type="AlphaFoldDB" id="A0A1A8MJY6"/>